<dbReference type="STRING" id="65357.A0A024G2U9"/>
<dbReference type="PANTHER" id="PTHR14790">
    <property type="entry name" value="RECQ-MEDIATED GENOME INSTABILITY PROTEIN 1 RMI1"/>
    <property type="match status" value="1"/>
</dbReference>
<dbReference type="OrthoDB" id="341511at2759"/>
<gene>
    <name evidence="6" type="ORF">BN9_016510</name>
</gene>
<dbReference type="GO" id="GO:0016604">
    <property type="term" value="C:nuclear body"/>
    <property type="evidence" value="ECO:0007669"/>
    <property type="project" value="TreeGrafter"/>
</dbReference>
<dbReference type="Pfam" id="PF08585">
    <property type="entry name" value="RMI1_N_C"/>
    <property type="match status" value="1"/>
</dbReference>
<dbReference type="AlphaFoldDB" id="A0A024G2U9"/>
<dbReference type="GO" id="GO:0000712">
    <property type="term" value="P:resolution of meiotic recombination intermediates"/>
    <property type="evidence" value="ECO:0007669"/>
    <property type="project" value="TreeGrafter"/>
</dbReference>
<dbReference type="Pfam" id="PF16099">
    <property type="entry name" value="RMI1_C"/>
    <property type="match status" value="1"/>
</dbReference>
<dbReference type="PANTHER" id="PTHR14790:SF15">
    <property type="entry name" value="RECQ-MEDIATED GENOME INSTABILITY PROTEIN 1"/>
    <property type="match status" value="1"/>
</dbReference>
<evidence type="ECO:0000259" key="5">
    <source>
        <dbReference type="Pfam" id="PF16099"/>
    </source>
</evidence>
<organism evidence="6 7">
    <name type="scientific">Albugo candida</name>
    <dbReference type="NCBI Taxonomy" id="65357"/>
    <lineage>
        <taxon>Eukaryota</taxon>
        <taxon>Sar</taxon>
        <taxon>Stramenopiles</taxon>
        <taxon>Oomycota</taxon>
        <taxon>Peronosporomycetes</taxon>
        <taxon>Albuginales</taxon>
        <taxon>Albuginaceae</taxon>
        <taxon>Albugo</taxon>
    </lineage>
</organism>
<feature type="domain" description="RecQ-mediated genome instability protein 1 C-terminal OB-fold" evidence="5">
    <location>
        <begin position="256"/>
        <end position="391"/>
    </location>
</feature>
<dbReference type="GO" id="GO:0031422">
    <property type="term" value="C:RecQ family helicase-topoisomerase III complex"/>
    <property type="evidence" value="ECO:0007669"/>
    <property type="project" value="TreeGrafter"/>
</dbReference>
<accession>A0A024G2U9</accession>
<protein>
    <recommendedName>
        <fullName evidence="2">RecQ-mediated genome instability protein 1</fullName>
    </recommendedName>
</protein>
<keyword evidence="7" id="KW-1185">Reference proteome</keyword>
<evidence type="ECO:0000256" key="2">
    <source>
        <dbReference type="ARBA" id="ARBA00018987"/>
    </source>
</evidence>
<proteinExistence type="inferred from homology"/>
<dbReference type="EMBL" id="CAIX01000012">
    <property type="protein sequence ID" value="CCI40867.1"/>
    <property type="molecule type" value="Genomic_DNA"/>
</dbReference>
<dbReference type="InterPro" id="IPR032199">
    <property type="entry name" value="RMI1_C"/>
</dbReference>
<dbReference type="Gene3D" id="2.40.50.770">
    <property type="entry name" value="RecQ-mediated genome instability protein Rmi1, C-terminal domain"/>
    <property type="match status" value="1"/>
</dbReference>
<dbReference type="Proteomes" id="UP000053237">
    <property type="component" value="Unassembled WGS sequence"/>
</dbReference>
<feature type="region of interest" description="Disordered" evidence="3">
    <location>
        <begin position="171"/>
        <end position="204"/>
    </location>
</feature>
<dbReference type="GO" id="GO:0000724">
    <property type="term" value="P:double-strand break repair via homologous recombination"/>
    <property type="evidence" value="ECO:0007669"/>
    <property type="project" value="TreeGrafter"/>
</dbReference>
<comment type="similarity">
    <text evidence="1">Belongs to the RMI1 family.</text>
</comment>
<name>A0A024G2U9_9STRA</name>
<feature type="domain" description="RecQ mediated genome instability protein 1 OB-fold" evidence="4">
    <location>
        <begin position="67"/>
        <end position="158"/>
    </location>
</feature>
<evidence type="ECO:0000256" key="3">
    <source>
        <dbReference type="SAM" id="MobiDB-lite"/>
    </source>
</evidence>
<dbReference type="InterPro" id="IPR042470">
    <property type="entry name" value="RMI1_N_C_sf"/>
</dbReference>
<dbReference type="InParanoid" id="A0A024G2U9"/>
<reference evidence="6 7" key="1">
    <citation type="submission" date="2012-05" db="EMBL/GenBank/DDBJ databases">
        <title>Recombination and specialization in a pathogen metapopulation.</title>
        <authorList>
            <person name="Gardiner A."/>
            <person name="Kemen E."/>
            <person name="Schultz-Larsen T."/>
            <person name="MacLean D."/>
            <person name="Van Oosterhout C."/>
            <person name="Jones J.D.G."/>
        </authorList>
    </citation>
    <scope>NUCLEOTIDE SEQUENCE [LARGE SCALE GENOMIC DNA]</scope>
    <source>
        <strain evidence="6 7">Ac Nc2</strain>
    </source>
</reference>
<sequence length="400" mass="45149">MKRWYRAINPVWEQSQREVFERTYHNSILPSSESSDADSWEGFLAAKFLQTDLALCSLPVLPDVTSMHNDTLQGCYIVQVATITNIGANYKLRTENSNFPNRTLKIGFTDGTLMAYGFEYRHLPQFSIRLSTGSKVILRDVDIRHGLLLLTPQNCHILDIHHTIPSIPNESEYRVTSSFQETSSRRTGNGQKSNGIATTSSDEVSKQCLMDSSVNVSPLTTQSADGQMPKFSRKRLRSDEIIDVEPTDDTNNDRLPFQYFSSRNPIYSIQMTKMERTECQIKACIKSVAAFDFQDGTYKLHVVIEDATSPTTARVDPAFVEEMMGVSCAEFTTMLEHEPQVAHQWAANMQFALMILEGIMTFRFESTESEPVLMSCRAVQSSDLDQLLCRIECHQSASNG</sequence>
<evidence type="ECO:0000313" key="6">
    <source>
        <dbReference type="EMBL" id="CCI40867.1"/>
    </source>
</evidence>
<evidence type="ECO:0000313" key="7">
    <source>
        <dbReference type="Proteomes" id="UP000053237"/>
    </source>
</evidence>
<dbReference type="GO" id="GO:0000166">
    <property type="term" value="F:nucleotide binding"/>
    <property type="evidence" value="ECO:0007669"/>
    <property type="project" value="InterPro"/>
</dbReference>
<evidence type="ECO:0000256" key="1">
    <source>
        <dbReference type="ARBA" id="ARBA00006395"/>
    </source>
</evidence>
<dbReference type="InterPro" id="IPR013894">
    <property type="entry name" value="RMI1_OB"/>
</dbReference>
<evidence type="ECO:0000259" key="4">
    <source>
        <dbReference type="Pfam" id="PF08585"/>
    </source>
</evidence>
<comment type="caution">
    <text evidence="6">The sequence shown here is derived from an EMBL/GenBank/DDBJ whole genome shotgun (WGS) entry which is preliminary data.</text>
</comment>
<feature type="compositionally biased region" description="Polar residues" evidence="3">
    <location>
        <begin position="171"/>
        <end position="202"/>
    </location>
</feature>